<keyword evidence="7 8" id="KW-0503">Monooxygenase</keyword>
<dbReference type="InterPro" id="IPR017972">
    <property type="entry name" value="Cyt_P450_CS"/>
</dbReference>
<dbReference type="PRINTS" id="PR00385">
    <property type="entry name" value="P450"/>
</dbReference>
<evidence type="ECO:0000256" key="5">
    <source>
        <dbReference type="ARBA" id="ARBA00023002"/>
    </source>
</evidence>
<protein>
    <submittedName>
        <fullName evidence="10">Cytochrome P450</fullName>
    </submittedName>
</protein>
<dbReference type="CDD" id="cd11031">
    <property type="entry name" value="Cyp158A-like"/>
    <property type="match status" value="1"/>
</dbReference>
<dbReference type="InterPro" id="IPR002397">
    <property type="entry name" value="Cyt_P450_B"/>
</dbReference>
<dbReference type="PRINTS" id="PR00359">
    <property type="entry name" value="BP450"/>
</dbReference>
<evidence type="ECO:0000256" key="2">
    <source>
        <dbReference type="ARBA" id="ARBA00010617"/>
    </source>
</evidence>
<dbReference type="Gene3D" id="1.10.630.10">
    <property type="entry name" value="Cytochrome P450"/>
    <property type="match status" value="1"/>
</dbReference>
<keyword evidence="6 8" id="KW-0408">Iron</keyword>
<dbReference type="Pfam" id="PF00067">
    <property type="entry name" value="p450"/>
    <property type="match status" value="1"/>
</dbReference>
<organism evidence="10 11">
    <name type="scientific">Nonomuraea composti</name>
    <dbReference type="NCBI Taxonomy" id="2720023"/>
    <lineage>
        <taxon>Bacteria</taxon>
        <taxon>Bacillati</taxon>
        <taxon>Actinomycetota</taxon>
        <taxon>Actinomycetes</taxon>
        <taxon>Streptosporangiales</taxon>
        <taxon>Streptosporangiaceae</taxon>
        <taxon>Nonomuraea</taxon>
    </lineage>
</organism>
<evidence type="ECO:0000313" key="11">
    <source>
        <dbReference type="Proteomes" id="UP000696294"/>
    </source>
</evidence>
<evidence type="ECO:0000256" key="1">
    <source>
        <dbReference type="ARBA" id="ARBA00001971"/>
    </source>
</evidence>
<evidence type="ECO:0000256" key="4">
    <source>
        <dbReference type="ARBA" id="ARBA00022723"/>
    </source>
</evidence>
<dbReference type="PROSITE" id="PS00086">
    <property type="entry name" value="CYTOCHROME_P450"/>
    <property type="match status" value="1"/>
</dbReference>
<proteinExistence type="inferred from homology"/>
<evidence type="ECO:0000256" key="8">
    <source>
        <dbReference type="RuleBase" id="RU000461"/>
    </source>
</evidence>
<dbReference type="PANTHER" id="PTHR46696">
    <property type="entry name" value="P450, PUTATIVE (EUROFUNG)-RELATED"/>
    <property type="match status" value="1"/>
</dbReference>
<gene>
    <name evidence="10" type="ORF">HCN51_16315</name>
</gene>
<dbReference type="EMBL" id="JAATEP010000010">
    <property type="protein sequence ID" value="NJP91001.1"/>
    <property type="molecule type" value="Genomic_DNA"/>
</dbReference>
<dbReference type="InterPro" id="IPR036396">
    <property type="entry name" value="Cyt_P450_sf"/>
</dbReference>
<evidence type="ECO:0000256" key="6">
    <source>
        <dbReference type="ARBA" id="ARBA00023004"/>
    </source>
</evidence>
<keyword evidence="3 8" id="KW-0349">Heme</keyword>
<comment type="cofactor">
    <cofactor evidence="1">
        <name>heme</name>
        <dbReference type="ChEBI" id="CHEBI:30413"/>
    </cofactor>
</comment>
<feature type="compositionally biased region" description="Basic and acidic residues" evidence="9">
    <location>
        <begin position="62"/>
        <end position="72"/>
    </location>
</feature>
<keyword evidence="4 8" id="KW-0479">Metal-binding</keyword>
<dbReference type="RefSeq" id="WP_168010463.1">
    <property type="nucleotide sequence ID" value="NZ_JAATEP010000010.1"/>
</dbReference>
<evidence type="ECO:0000256" key="3">
    <source>
        <dbReference type="ARBA" id="ARBA00022617"/>
    </source>
</evidence>
<sequence>MSHAPVQLPYEQPDPMRPAPLLRELQARGPIHAIRTAVGHPGWQVTGYEEVRALLDDDRLGRAHREPDKASRTGESAMFGGPMGDFDTEQADHRRMRSLLQPHFSPKRMRALRARVETLTAGLLDDLAAAGPPADLHAALALPLPIAVICELLGVPYEDRARFRAWTQAAGDITDRARSEQGLTELFRYGQQLVARKRAEGGTDVISRLAATDGVGDDEAAAMGMFLLFAGHETTVAAIDEGALWLLAHPEQWQALVKDPSLVEAAVEEILRAPGSGGGGIPRYAREDLEIAGVRVRAGDLVLLDVGAANHDAAVFDDPDRFDVVRAAVPHLSFGHGARYCIGAPLARIELQVVFSQLAARFPGLELGCAIGELTFNANVLTGGLTALPVRW</sequence>
<keyword evidence="11" id="KW-1185">Reference proteome</keyword>
<dbReference type="PANTHER" id="PTHR46696:SF5">
    <property type="entry name" value="CYTOCHROME P450 BJ-1"/>
    <property type="match status" value="1"/>
</dbReference>
<evidence type="ECO:0000256" key="7">
    <source>
        <dbReference type="ARBA" id="ARBA00023033"/>
    </source>
</evidence>
<keyword evidence="5 8" id="KW-0560">Oxidoreductase</keyword>
<comment type="similarity">
    <text evidence="2 8">Belongs to the cytochrome P450 family.</text>
</comment>
<feature type="region of interest" description="Disordered" evidence="9">
    <location>
        <begin position="62"/>
        <end position="83"/>
    </location>
</feature>
<evidence type="ECO:0000256" key="9">
    <source>
        <dbReference type="SAM" id="MobiDB-lite"/>
    </source>
</evidence>
<comment type="caution">
    <text evidence="10">The sequence shown here is derived from an EMBL/GenBank/DDBJ whole genome shotgun (WGS) entry which is preliminary data.</text>
</comment>
<evidence type="ECO:0000313" key="10">
    <source>
        <dbReference type="EMBL" id="NJP91001.1"/>
    </source>
</evidence>
<accession>A0ABX1B112</accession>
<dbReference type="SUPFAM" id="SSF48264">
    <property type="entry name" value="Cytochrome P450"/>
    <property type="match status" value="1"/>
</dbReference>
<name>A0ABX1B112_9ACTN</name>
<dbReference type="Proteomes" id="UP000696294">
    <property type="component" value="Unassembled WGS sequence"/>
</dbReference>
<reference evidence="10 11" key="1">
    <citation type="submission" date="2020-03" db="EMBL/GenBank/DDBJ databases">
        <title>WGS of actinomycetes isolated from Thailand.</title>
        <authorList>
            <person name="Thawai C."/>
        </authorList>
    </citation>
    <scope>NUCLEOTIDE SEQUENCE [LARGE SCALE GENOMIC DNA]</scope>
    <source>
        <strain evidence="10 11">FMUSA5-5</strain>
    </source>
</reference>
<dbReference type="InterPro" id="IPR001128">
    <property type="entry name" value="Cyt_P450"/>
</dbReference>